<dbReference type="Proteomes" id="UP000254487">
    <property type="component" value="Unassembled WGS sequence"/>
</dbReference>
<dbReference type="SUPFAM" id="SSF56425">
    <property type="entry name" value="Succinate dehydrogenase/fumarate reductase flavoprotein, catalytic domain"/>
    <property type="match status" value="1"/>
</dbReference>
<keyword evidence="3" id="KW-0274">FAD</keyword>
<name>A0A377Z5J3_KLEPO</name>
<gene>
    <name evidence="7" type="primary">ksdD_3</name>
    <name evidence="7" type="ORF">NCTC10313_01820</name>
</gene>
<dbReference type="InterPro" id="IPR003953">
    <property type="entry name" value="FAD-dep_OxRdtase_2_FAD-bd"/>
</dbReference>
<sequence length="195" mass="20709">MQDAAENAPCFLLCDAQAMKRYGLGLARPAPVNNDALVAAGYLHKADTLAALAQQLGLDAQTLSETVARYNRDAAQGVDREFAKGGNSYNRAMGDPGHQPDACNAPLLSAPFYAIKLYTGDLGTSRGLVTTADAQVVNTQGNPIPGLYAVGKRHGFADGRHLSGPRHHPRPGADVWLSRRLPSGTTLHPLIRKTS</sequence>
<protein>
    <submittedName>
        <fullName evidence="7">Fumarate reductase/succinate dehydrogenase flavoprotein domain-containing protein</fullName>
        <ecNumber evidence="7">1.3.99.4</ecNumber>
    </submittedName>
</protein>
<dbReference type="AlphaFoldDB" id="A0A377Z5J3"/>
<proteinExistence type="predicted"/>
<dbReference type="GO" id="GO:0047571">
    <property type="term" value="F:3-oxosteroid 1-dehydrogenase activity"/>
    <property type="evidence" value="ECO:0007669"/>
    <property type="project" value="UniProtKB-EC"/>
</dbReference>
<dbReference type="Gene3D" id="3.90.700.10">
    <property type="entry name" value="Succinate dehydrogenase/fumarate reductase flavoprotein, catalytic domain"/>
    <property type="match status" value="1"/>
</dbReference>
<feature type="domain" description="FAD-dependent oxidoreductase 2 FAD-binding" evidence="6">
    <location>
        <begin position="6"/>
        <end position="152"/>
    </location>
</feature>
<evidence type="ECO:0000256" key="5">
    <source>
        <dbReference type="SAM" id="MobiDB-lite"/>
    </source>
</evidence>
<dbReference type="Pfam" id="PF00890">
    <property type="entry name" value="FAD_binding_2"/>
    <property type="match status" value="1"/>
</dbReference>
<evidence type="ECO:0000313" key="8">
    <source>
        <dbReference type="Proteomes" id="UP000254487"/>
    </source>
</evidence>
<dbReference type="InterPro" id="IPR027477">
    <property type="entry name" value="Succ_DH/fumarate_Rdtase_cat_sf"/>
</dbReference>
<dbReference type="InterPro" id="IPR050315">
    <property type="entry name" value="FAD-oxidoreductase_2"/>
</dbReference>
<organism evidence="7 8">
    <name type="scientific">Klebsiella pneumoniae subsp. ozaenae</name>
    <dbReference type="NCBI Taxonomy" id="574"/>
    <lineage>
        <taxon>Bacteria</taxon>
        <taxon>Pseudomonadati</taxon>
        <taxon>Pseudomonadota</taxon>
        <taxon>Gammaproteobacteria</taxon>
        <taxon>Enterobacterales</taxon>
        <taxon>Enterobacteriaceae</taxon>
        <taxon>Klebsiella/Raoultella group</taxon>
        <taxon>Klebsiella</taxon>
        <taxon>Klebsiella pneumoniae complex</taxon>
    </lineage>
</organism>
<keyword evidence="4 7" id="KW-0560">Oxidoreductase</keyword>
<evidence type="ECO:0000256" key="2">
    <source>
        <dbReference type="ARBA" id="ARBA00022630"/>
    </source>
</evidence>
<dbReference type="GO" id="GO:0008202">
    <property type="term" value="P:steroid metabolic process"/>
    <property type="evidence" value="ECO:0007669"/>
    <property type="project" value="UniProtKB-ARBA"/>
</dbReference>
<evidence type="ECO:0000313" key="7">
    <source>
        <dbReference type="EMBL" id="STU59478.1"/>
    </source>
</evidence>
<dbReference type="InterPro" id="IPR036188">
    <property type="entry name" value="FAD/NAD-bd_sf"/>
</dbReference>
<feature type="region of interest" description="Disordered" evidence="5">
    <location>
        <begin position="158"/>
        <end position="177"/>
    </location>
</feature>
<evidence type="ECO:0000256" key="3">
    <source>
        <dbReference type="ARBA" id="ARBA00022827"/>
    </source>
</evidence>
<keyword evidence="2" id="KW-0285">Flavoprotein</keyword>
<dbReference type="EC" id="1.3.99.4" evidence="7"/>
<dbReference type="PANTHER" id="PTHR43400">
    <property type="entry name" value="FUMARATE REDUCTASE"/>
    <property type="match status" value="1"/>
</dbReference>
<evidence type="ECO:0000256" key="1">
    <source>
        <dbReference type="ARBA" id="ARBA00001974"/>
    </source>
</evidence>
<dbReference type="Gene3D" id="3.50.50.60">
    <property type="entry name" value="FAD/NAD(P)-binding domain"/>
    <property type="match status" value="1"/>
</dbReference>
<dbReference type="PANTHER" id="PTHR43400:SF10">
    <property type="entry name" value="3-OXOSTEROID 1-DEHYDROGENASE"/>
    <property type="match status" value="1"/>
</dbReference>
<reference evidence="7 8" key="1">
    <citation type="submission" date="2018-06" db="EMBL/GenBank/DDBJ databases">
        <authorList>
            <consortium name="Pathogen Informatics"/>
            <person name="Doyle S."/>
        </authorList>
    </citation>
    <scope>NUCLEOTIDE SEQUENCE [LARGE SCALE GENOMIC DNA]</scope>
    <source>
        <strain evidence="7 8">NCTC10313</strain>
    </source>
</reference>
<comment type="cofactor">
    <cofactor evidence="1">
        <name>FAD</name>
        <dbReference type="ChEBI" id="CHEBI:57692"/>
    </cofactor>
</comment>
<evidence type="ECO:0000259" key="6">
    <source>
        <dbReference type="Pfam" id="PF00890"/>
    </source>
</evidence>
<accession>A0A377Z5J3</accession>
<evidence type="ECO:0000256" key="4">
    <source>
        <dbReference type="ARBA" id="ARBA00023002"/>
    </source>
</evidence>
<dbReference type="EMBL" id="UGLW01000003">
    <property type="protein sequence ID" value="STU59478.1"/>
    <property type="molecule type" value="Genomic_DNA"/>
</dbReference>